<organism evidence="2 3">
    <name type="scientific">Funneliformis caledonium</name>
    <dbReference type="NCBI Taxonomy" id="1117310"/>
    <lineage>
        <taxon>Eukaryota</taxon>
        <taxon>Fungi</taxon>
        <taxon>Fungi incertae sedis</taxon>
        <taxon>Mucoromycota</taxon>
        <taxon>Glomeromycotina</taxon>
        <taxon>Glomeromycetes</taxon>
        <taxon>Glomerales</taxon>
        <taxon>Glomeraceae</taxon>
        <taxon>Funneliformis</taxon>
    </lineage>
</organism>
<dbReference type="EMBL" id="CAJVPQ010026219">
    <property type="protein sequence ID" value="CAG8768270.1"/>
    <property type="molecule type" value="Genomic_DNA"/>
</dbReference>
<dbReference type="GO" id="GO:0005524">
    <property type="term" value="F:ATP binding"/>
    <property type="evidence" value="ECO:0007669"/>
    <property type="project" value="InterPro"/>
</dbReference>
<gene>
    <name evidence="2" type="ORF">FCALED_LOCUS17363</name>
</gene>
<dbReference type="GO" id="GO:0004672">
    <property type="term" value="F:protein kinase activity"/>
    <property type="evidence" value="ECO:0007669"/>
    <property type="project" value="InterPro"/>
</dbReference>
<protein>
    <submittedName>
        <fullName evidence="2">2688_t:CDS:1</fullName>
    </submittedName>
</protein>
<dbReference type="InterPro" id="IPR050285">
    <property type="entry name" value="STE20_Ser/Thr_kinase"/>
</dbReference>
<dbReference type="PROSITE" id="PS50011">
    <property type="entry name" value="PROTEIN_KINASE_DOM"/>
    <property type="match status" value="1"/>
</dbReference>
<evidence type="ECO:0000259" key="1">
    <source>
        <dbReference type="PROSITE" id="PS50011"/>
    </source>
</evidence>
<accession>A0A9N9J7J5</accession>
<proteinExistence type="predicted"/>
<dbReference type="Pfam" id="PF00069">
    <property type="entry name" value="Pkinase"/>
    <property type="match status" value="1"/>
</dbReference>
<dbReference type="InterPro" id="IPR008266">
    <property type="entry name" value="Tyr_kinase_AS"/>
</dbReference>
<dbReference type="PROSITE" id="PS00109">
    <property type="entry name" value="PROTEIN_KINASE_TYR"/>
    <property type="match status" value="1"/>
</dbReference>
<dbReference type="PANTHER" id="PTHR48015:SF16">
    <property type="entry name" value="SERINE_THREONINE-PROTEIN KINASE SULU"/>
    <property type="match status" value="1"/>
</dbReference>
<evidence type="ECO:0000313" key="2">
    <source>
        <dbReference type="EMBL" id="CAG8768270.1"/>
    </source>
</evidence>
<feature type="domain" description="Protein kinase" evidence="1">
    <location>
        <begin position="1"/>
        <end position="163"/>
    </location>
</feature>
<feature type="non-terminal residue" evidence="2">
    <location>
        <position position="1"/>
    </location>
</feature>
<keyword evidence="3" id="KW-1185">Reference proteome</keyword>
<dbReference type="Proteomes" id="UP000789570">
    <property type="component" value="Unassembled WGS sequence"/>
</dbReference>
<dbReference type="Gene3D" id="1.10.510.10">
    <property type="entry name" value="Transferase(Phosphotransferase) domain 1"/>
    <property type="match status" value="1"/>
</dbReference>
<dbReference type="AlphaFoldDB" id="A0A9N9J7J5"/>
<reference evidence="2" key="1">
    <citation type="submission" date="2021-06" db="EMBL/GenBank/DDBJ databases">
        <authorList>
            <person name="Kallberg Y."/>
            <person name="Tangrot J."/>
            <person name="Rosling A."/>
        </authorList>
    </citation>
    <scope>NUCLEOTIDE SEQUENCE</scope>
    <source>
        <strain evidence="2">UK204</strain>
    </source>
</reference>
<evidence type="ECO:0000313" key="3">
    <source>
        <dbReference type="Proteomes" id="UP000789570"/>
    </source>
</evidence>
<comment type="caution">
    <text evidence="2">The sequence shown here is derived from an EMBL/GenBank/DDBJ whole genome shotgun (WGS) entry which is preliminary data.</text>
</comment>
<dbReference type="OrthoDB" id="2314769at2759"/>
<dbReference type="InterPro" id="IPR000719">
    <property type="entry name" value="Prot_kinase_dom"/>
</dbReference>
<sequence length="163" mass="19166">KQVNGQNSLQVEAKRIDPSYIRDAKDIVQRKGNRKHLTILGKLHACLYVIKFYGVSELPDKNYVMVFEWVERGTLKEVYQNFSLRWKEKITIVRDICRELAFLQAVEILHHDIRCENVLITEKMQPKLCNFKFAHKINAIASQIDDMNAIIYWLAPEILNSYD</sequence>
<dbReference type="GO" id="GO:0043408">
    <property type="term" value="P:regulation of MAPK cascade"/>
    <property type="evidence" value="ECO:0007669"/>
    <property type="project" value="TreeGrafter"/>
</dbReference>
<dbReference type="PANTHER" id="PTHR48015">
    <property type="entry name" value="SERINE/THREONINE-PROTEIN KINASE TAO"/>
    <property type="match status" value="1"/>
</dbReference>
<feature type="non-terminal residue" evidence="2">
    <location>
        <position position="163"/>
    </location>
</feature>
<dbReference type="GO" id="GO:0035556">
    <property type="term" value="P:intracellular signal transduction"/>
    <property type="evidence" value="ECO:0007669"/>
    <property type="project" value="TreeGrafter"/>
</dbReference>
<name>A0A9N9J7J5_9GLOM</name>
<dbReference type="InterPro" id="IPR011009">
    <property type="entry name" value="Kinase-like_dom_sf"/>
</dbReference>
<dbReference type="SUPFAM" id="SSF56112">
    <property type="entry name" value="Protein kinase-like (PK-like)"/>
    <property type="match status" value="1"/>
</dbReference>